<evidence type="ECO:0000313" key="1">
    <source>
        <dbReference type="EMBL" id="NDV13980.1"/>
    </source>
</evidence>
<evidence type="ECO:0000313" key="2">
    <source>
        <dbReference type="Proteomes" id="UP000482578"/>
    </source>
</evidence>
<dbReference type="AlphaFoldDB" id="A0A6B2KVA9"/>
<dbReference type="Proteomes" id="UP000482578">
    <property type="component" value="Unassembled WGS sequence"/>
</dbReference>
<dbReference type="RefSeq" id="WP_163317455.1">
    <property type="nucleotide sequence ID" value="NZ_JAAGAA010000014.1"/>
</dbReference>
<proteinExistence type="predicted"/>
<protein>
    <recommendedName>
        <fullName evidence="3">Hydrogenase expression/formation protein HupK</fullName>
    </recommendedName>
</protein>
<evidence type="ECO:0008006" key="3">
    <source>
        <dbReference type="Google" id="ProtNLM"/>
    </source>
</evidence>
<organism evidence="1 2">
    <name type="scientific">Crenobacter caeni</name>
    <dbReference type="NCBI Taxonomy" id="2705474"/>
    <lineage>
        <taxon>Bacteria</taxon>
        <taxon>Pseudomonadati</taxon>
        <taxon>Pseudomonadota</taxon>
        <taxon>Betaproteobacteria</taxon>
        <taxon>Neisseriales</taxon>
        <taxon>Neisseriaceae</taxon>
        <taxon>Crenobacter</taxon>
    </lineage>
</organism>
<name>A0A6B2KVA9_9NEIS</name>
<sequence>MKPDTLAIRVGIADGQRRQVHARWARTEAERLFIGRSPAEAVALTPMLFSLCARAQALAARLACAAAAGAPALATAEERRALEAEAVAETLRVLLLNWLPAFGEATDDAAIALLRGGAYQALAARHVFAVPAAKAARWTQDQWQAFAMAGATACARMLATLARHAACEPLAGAVPDTGALAREAAFAAPWLAAGRVHEARLIARLRSLARQLAGEPVLAVHAHHANGSGVAEVDCARGRLRHEVTLDAAGHIARYRITPPTLTHAAAGGAIEHALAHARDERSARQAICLIDPCVPWTLAFGDNHA</sequence>
<keyword evidence="2" id="KW-1185">Reference proteome</keyword>
<accession>A0A6B2KVA9</accession>
<dbReference type="InterPro" id="IPR029014">
    <property type="entry name" value="NiFe-Hase_large"/>
</dbReference>
<reference evidence="1 2" key="1">
    <citation type="submission" date="2020-02" db="EMBL/GenBank/DDBJ databases">
        <authorList>
            <person name="Yang Z."/>
        </authorList>
    </citation>
    <scope>NUCLEOTIDE SEQUENCE [LARGE SCALE GENOMIC DNA]</scope>
    <source>
        <strain evidence="1 2">HX-7-9</strain>
    </source>
</reference>
<dbReference type="EMBL" id="JAAGAA010000014">
    <property type="protein sequence ID" value="NDV13980.1"/>
    <property type="molecule type" value="Genomic_DNA"/>
</dbReference>
<comment type="caution">
    <text evidence="1">The sequence shown here is derived from an EMBL/GenBank/DDBJ whole genome shotgun (WGS) entry which is preliminary data.</text>
</comment>
<dbReference type="SUPFAM" id="SSF56762">
    <property type="entry name" value="HydB/Nqo4-like"/>
    <property type="match status" value="1"/>
</dbReference>
<gene>
    <name evidence="1" type="ORF">GZH52_14490</name>
</gene>
<dbReference type="Gene3D" id="1.10.645.10">
    <property type="entry name" value="Cytochrome-c3 Hydrogenase, chain B"/>
    <property type="match status" value="2"/>
</dbReference>